<proteinExistence type="predicted"/>
<dbReference type="Proteomes" id="UP001602013">
    <property type="component" value="Unassembled WGS sequence"/>
</dbReference>
<reference evidence="1 2" key="1">
    <citation type="submission" date="2024-10" db="EMBL/GenBank/DDBJ databases">
        <title>The Natural Products Discovery Center: Release of the First 8490 Sequenced Strains for Exploring Actinobacteria Biosynthetic Diversity.</title>
        <authorList>
            <person name="Kalkreuter E."/>
            <person name="Kautsar S.A."/>
            <person name="Yang D."/>
            <person name="Bader C.D."/>
            <person name="Teijaro C.N."/>
            <person name="Fluegel L."/>
            <person name="Davis C.M."/>
            <person name="Simpson J.R."/>
            <person name="Lauterbach L."/>
            <person name="Steele A.D."/>
            <person name="Gui C."/>
            <person name="Meng S."/>
            <person name="Li G."/>
            <person name="Viehrig K."/>
            <person name="Ye F."/>
            <person name="Su P."/>
            <person name="Kiefer A.F."/>
            <person name="Nichols A."/>
            <person name="Cepeda A.J."/>
            <person name="Yan W."/>
            <person name="Fan B."/>
            <person name="Jiang Y."/>
            <person name="Adhikari A."/>
            <person name="Zheng C.-J."/>
            <person name="Schuster L."/>
            <person name="Cowan T.M."/>
            <person name="Smanski M.J."/>
            <person name="Chevrette M.G."/>
            <person name="De Carvalho L.P.S."/>
            <person name="Shen B."/>
        </authorList>
    </citation>
    <scope>NUCLEOTIDE SEQUENCE [LARGE SCALE GENOMIC DNA]</scope>
    <source>
        <strain evidence="1 2">NPDC002173</strain>
    </source>
</reference>
<comment type="caution">
    <text evidence="1">The sequence shown here is derived from an EMBL/GenBank/DDBJ whole genome shotgun (WGS) entry which is preliminary data.</text>
</comment>
<gene>
    <name evidence="1" type="ORF">ACFYXI_29450</name>
</gene>
<accession>A0ABW6T028</accession>
<name>A0ABW6T028_9ACTN</name>
<dbReference type="EMBL" id="JBIASD010000024">
    <property type="protein sequence ID" value="MFF3669722.1"/>
    <property type="molecule type" value="Genomic_DNA"/>
</dbReference>
<organism evidence="1 2">
    <name type="scientific">Microtetraspora malaysiensis</name>
    <dbReference type="NCBI Taxonomy" id="161358"/>
    <lineage>
        <taxon>Bacteria</taxon>
        <taxon>Bacillati</taxon>
        <taxon>Actinomycetota</taxon>
        <taxon>Actinomycetes</taxon>
        <taxon>Streptosporangiales</taxon>
        <taxon>Streptosporangiaceae</taxon>
        <taxon>Microtetraspora</taxon>
    </lineage>
</organism>
<dbReference type="RefSeq" id="WP_387416001.1">
    <property type="nucleotide sequence ID" value="NZ_JBIASD010000024.1"/>
</dbReference>
<protein>
    <recommendedName>
        <fullName evidence="3">DUF1963 domain-containing protein</fullName>
    </recommendedName>
</protein>
<evidence type="ECO:0008006" key="3">
    <source>
        <dbReference type="Google" id="ProtNLM"/>
    </source>
</evidence>
<evidence type="ECO:0000313" key="2">
    <source>
        <dbReference type="Proteomes" id="UP001602013"/>
    </source>
</evidence>
<evidence type="ECO:0000313" key="1">
    <source>
        <dbReference type="EMBL" id="MFF3669722.1"/>
    </source>
</evidence>
<keyword evidence="2" id="KW-1185">Reference proteome</keyword>
<sequence length="172" mass="19351">MGIAEDELRRIEFGPPSDDEPAFIVRVFFAAENPVDVVARAGEVLTRVVERVPSWPPEDDWPDLLPSWFVGNCAPESPADPTQDAAEWLAWWQSLTLEEKAVAAQGPWTLSGWLYYFDPIEGEGDDRSWWWWSAGNDGPERGWIDVATTGWPFGTGSLYWLIEACGGSHPHY</sequence>